<dbReference type="AlphaFoldDB" id="A0A9N7VHH7"/>
<sequence length="107" mass="11047">MKRGEAARDLTGTLAPRCVDGPWASPRAGGPPRPPLSCRDEMPGASILSSAAARQTSGSLGAGKSQTLCVVTELLPRGCGATVVSQSRTTSKLLIQKSLRLRTAQSS</sequence>
<comment type="caution">
    <text evidence="2">The sequence shown here is derived from an EMBL/GenBank/DDBJ whole genome shotgun (WGS) entry which is preliminary data.</text>
</comment>
<organism evidence="2 3">
    <name type="scientific">Pleuronectes platessa</name>
    <name type="common">European plaice</name>
    <dbReference type="NCBI Taxonomy" id="8262"/>
    <lineage>
        <taxon>Eukaryota</taxon>
        <taxon>Metazoa</taxon>
        <taxon>Chordata</taxon>
        <taxon>Craniata</taxon>
        <taxon>Vertebrata</taxon>
        <taxon>Euteleostomi</taxon>
        <taxon>Actinopterygii</taxon>
        <taxon>Neopterygii</taxon>
        <taxon>Teleostei</taxon>
        <taxon>Neoteleostei</taxon>
        <taxon>Acanthomorphata</taxon>
        <taxon>Carangaria</taxon>
        <taxon>Pleuronectiformes</taxon>
        <taxon>Pleuronectoidei</taxon>
        <taxon>Pleuronectidae</taxon>
        <taxon>Pleuronectes</taxon>
    </lineage>
</organism>
<proteinExistence type="predicted"/>
<keyword evidence="3" id="KW-1185">Reference proteome</keyword>
<dbReference type="Proteomes" id="UP001153269">
    <property type="component" value="Unassembled WGS sequence"/>
</dbReference>
<evidence type="ECO:0000313" key="3">
    <source>
        <dbReference type="Proteomes" id="UP001153269"/>
    </source>
</evidence>
<accession>A0A9N7VHH7</accession>
<feature type="region of interest" description="Disordered" evidence="1">
    <location>
        <begin position="1"/>
        <end position="63"/>
    </location>
</feature>
<protein>
    <submittedName>
        <fullName evidence="2">Uncharacterized protein</fullName>
    </submittedName>
</protein>
<reference evidence="2" key="1">
    <citation type="submission" date="2020-03" db="EMBL/GenBank/DDBJ databases">
        <authorList>
            <person name="Weist P."/>
        </authorList>
    </citation>
    <scope>NUCLEOTIDE SEQUENCE</scope>
</reference>
<evidence type="ECO:0000313" key="2">
    <source>
        <dbReference type="EMBL" id="CAB1449378.1"/>
    </source>
</evidence>
<gene>
    <name evidence="2" type="ORF">PLEPLA_LOCUS37059</name>
</gene>
<evidence type="ECO:0000256" key="1">
    <source>
        <dbReference type="SAM" id="MobiDB-lite"/>
    </source>
</evidence>
<feature type="compositionally biased region" description="Polar residues" evidence="1">
    <location>
        <begin position="47"/>
        <end position="63"/>
    </location>
</feature>
<name>A0A9N7VHH7_PLEPL</name>
<dbReference type="EMBL" id="CADEAL010004014">
    <property type="protein sequence ID" value="CAB1449378.1"/>
    <property type="molecule type" value="Genomic_DNA"/>
</dbReference>